<dbReference type="OrthoDB" id="4751274at2"/>
<protein>
    <submittedName>
        <fullName evidence="1">Uncharacterized protein</fullName>
    </submittedName>
</protein>
<proteinExistence type="predicted"/>
<accession>A0A100WJ26</accession>
<reference evidence="2" key="1">
    <citation type="journal article" date="2016" name="Genome Announc.">
        <title>Draft Genome Sequences of Five Rapidly Growing Mycobacterium Species, M. thermoresistibile, M. fortuitum subsp. acetamidolyticum, M. canariasense, M. brisbanense, and M. novocastrense.</title>
        <authorList>
            <person name="Katahira K."/>
            <person name="Ogura Y."/>
            <person name="Gotoh Y."/>
            <person name="Hayashi T."/>
        </authorList>
    </citation>
    <scope>NUCLEOTIDE SEQUENCE [LARGE SCALE GENOMIC DNA]</scope>
    <source>
        <strain evidence="2">JCM15298</strain>
    </source>
</reference>
<dbReference type="EMBL" id="BCSY01000111">
    <property type="protein sequence ID" value="GAS98814.1"/>
    <property type="molecule type" value="Genomic_DNA"/>
</dbReference>
<gene>
    <name evidence="1" type="ORF">RMCC_5779</name>
</gene>
<dbReference type="RefSeq" id="WP_062659584.1">
    <property type="nucleotide sequence ID" value="NZ_BCSY01000111.1"/>
</dbReference>
<comment type="caution">
    <text evidence="1">The sequence shown here is derived from an EMBL/GenBank/DDBJ whole genome shotgun (WGS) entry which is preliminary data.</text>
</comment>
<reference evidence="2" key="2">
    <citation type="submission" date="2016-02" db="EMBL/GenBank/DDBJ databases">
        <title>Draft genome sequence of five rapidly growing Mycobacterium species.</title>
        <authorList>
            <person name="Katahira K."/>
            <person name="Gotou Y."/>
            <person name="Iida K."/>
            <person name="Ogura Y."/>
            <person name="Hayashi T."/>
        </authorList>
    </citation>
    <scope>NUCLEOTIDE SEQUENCE [LARGE SCALE GENOMIC DNA]</scope>
    <source>
        <strain evidence="2">JCM15298</strain>
    </source>
</reference>
<dbReference type="STRING" id="228230.RMCC_5779"/>
<evidence type="ECO:0000313" key="2">
    <source>
        <dbReference type="Proteomes" id="UP000069443"/>
    </source>
</evidence>
<organism evidence="1 2">
    <name type="scientific">Mycolicibacterium canariasense</name>
    <name type="common">Mycobacterium canariasense</name>
    <dbReference type="NCBI Taxonomy" id="228230"/>
    <lineage>
        <taxon>Bacteria</taxon>
        <taxon>Bacillati</taxon>
        <taxon>Actinomycetota</taxon>
        <taxon>Actinomycetes</taxon>
        <taxon>Mycobacteriales</taxon>
        <taxon>Mycobacteriaceae</taxon>
        <taxon>Mycolicibacterium</taxon>
    </lineage>
</organism>
<keyword evidence="2" id="KW-1185">Reference proteome</keyword>
<sequence length="92" mass="9986">MTDHVPSGEIEQIVGAPRHPSIHYGRAASADQAVYILHSGVCKQQVPDLRECPFSLALDKGISTDVWDRFQDMAVELAILSDGTLAPLCVAR</sequence>
<name>A0A100WJ26_MYCCR</name>
<dbReference type="Proteomes" id="UP000069443">
    <property type="component" value="Unassembled WGS sequence"/>
</dbReference>
<dbReference type="AlphaFoldDB" id="A0A100WJ26"/>
<evidence type="ECO:0000313" key="1">
    <source>
        <dbReference type="EMBL" id="GAS98814.1"/>
    </source>
</evidence>